<keyword evidence="2 6" id="KW-0812">Transmembrane</keyword>
<evidence type="ECO:0000256" key="1">
    <source>
        <dbReference type="ARBA" id="ARBA00004370"/>
    </source>
</evidence>
<dbReference type="Gene3D" id="3.40.1110.10">
    <property type="entry name" value="Calcium-transporting ATPase, cytoplasmic domain N"/>
    <property type="match status" value="1"/>
</dbReference>
<feature type="non-terminal residue" evidence="7">
    <location>
        <position position="1"/>
    </location>
</feature>
<evidence type="ECO:0000313" key="8">
    <source>
        <dbReference type="Proteomes" id="UP001597024"/>
    </source>
</evidence>
<dbReference type="Proteomes" id="UP001597024">
    <property type="component" value="Unassembled WGS sequence"/>
</dbReference>
<dbReference type="Gene3D" id="1.20.1110.10">
    <property type="entry name" value="Calcium-transporting ATPase, transmembrane domain"/>
    <property type="match status" value="1"/>
</dbReference>
<dbReference type="PANTHER" id="PTHR43520:SF8">
    <property type="entry name" value="P-TYPE CU(+) TRANSPORTER"/>
    <property type="match status" value="1"/>
</dbReference>
<dbReference type="InterPro" id="IPR023298">
    <property type="entry name" value="ATPase_P-typ_TM_dom_sf"/>
</dbReference>
<gene>
    <name evidence="7" type="ORF">ACFQ08_43040</name>
</gene>
<evidence type="ECO:0000256" key="2">
    <source>
        <dbReference type="ARBA" id="ARBA00022692"/>
    </source>
</evidence>
<feature type="transmembrane region" description="Helical" evidence="6">
    <location>
        <begin position="32"/>
        <end position="52"/>
    </location>
</feature>
<keyword evidence="4 6" id="KW-1133">Transmembrane helix</keyword>
<keyword evidence="3" id="KW-1278">Translocase</keyword>
<protein>
    <submittedName>
        <fullName evidence="7">HAD-IC family P-type ATPase</fullName>
    </submittedName>
</protein>
<evidence type="ECO:0000256" key="3">
    <source>
        <dbReference type="ARBA" id="ARBA00022967"/>
    </source>
</evidence>
<dbReference type="InterPro" id="IPR001757">
    <property type="entry name" value="P_typ_ATPase"/>
</dbReference>
<comment type="subcellular location">
    <subcellularLocation>
        <location evidence="1">Membrane</location>
    </subcellularLocation>
</comment>
<evidence type="ECO:0000256" key="4">
    <source>
        <dbReference type="ARBA" id="ARBA00022989"/>
    </source>
</evidence>
<accession>A0ABW3E8Y9</accession>
<organism evidence="7 8">
    <name type="scientific">Streptosporangium algeriense</name>
    <dbReference type="NCBI Taxonomy" id="1682748"/>
    <lineage>
        <taxon>Bacteria</taxon>
        <taxon>Bacillati</taxon>
        <taxon>Actinomycetota</taxon>
        <taxon>Actinomycetes</taxon>
        <taxon>Streptosporangiales</taxon>
        <taxon>Streptosporangiaceae</taxon>
        <taxon>Streptosporangium</taxon>
    </lineage>
</organism>
<dbReference type="InterPro" id="IPR023299">
    <property type="entry name" value="ATPase_P-typ_cyto_dom_N"/>
</dbReference>
<name>A0ABW3E8Y9_9ACTN</name>
<dbReference type="PANTHER" id="PTHR43520">
    <property type="entry name" value="ATP7, ISOFORM B"/>
    <property type="match status" value="1"/>
</dbReference>
<evidence type="ECO:0000313" key="7">
    <source>
        <dbReference type="EMBL" id="MFD0891368.1"/>
    </source>
</evidence>
<keyword evidence="8" id="KW-1185">Reference proteome</keyword>
<proteinExistence type="predicted"/>
<comment type="caution">
    <text evidence="7">The sequence shown here is derived from an EMBL/GenBank/DDBJ whole genome shotgun (WGS) entry which is preliminary data.</text>
</comment>
<dbReference type="SUPFAM" id="SSF81665">
    <property type="entry name" value="Calcium ATPase, transmembrane domain M"/>
    <property type="match status" value="1"/>
</dbReference>
<keyword evidence="5 6" id="KW-0472">Membrane</keyword>
<dbReference type="EMBL" id="JBHTHX010003118">
    <property type="protein sequence ID" value="MFD0891368.1"/>
    <property type="molecule type" value="Genomic_DNA"/>
</dbReference>
<reference evidence="8" key="1">
    <citation type="journal article" date="2019" name="Int. J. Syst. Evol. Microbiol.">
        <title>The Global Catalogue of Microorganisms (GCM) 10K type strain sequencing project: providing services to taxonomists for standard genome sequencing and annotation.</title>
        <authorList>
            <consortium name="The Broad Institute Genomics Platform"/>
            <consortium name="The Broad Institute Genome Sequencing Center for Infectious Disease"/>
            <person name="Wu L."/>
            <person name="Ma J."/>
        </authorList>
    </citation>
    <scope>NUCLEOTIDE SEQUENCE [LARGE SCALE GENOMIC DNA]</scope>
    <source>
        <strain evidence="8">CCUG 62974</strain>
    </source>
</reference>
<dbReference type="PROSITE" id="PS00154">
    <property type="entry name" value="ATPASE_E1_E2"/>
    <property type="match status" value="1"/>
</dbReference>
<evidence type="ECO:0000256" key="6">
    <source>
        <dbReference type="SAM" id="Phobius"/>
    </source>
</evidence>
<dbReference type="NCBIfam" id="TIGR01494">
    <property type="entry name" value="ATPase_P-type"/>
    <property type="match status" value="1"/>
</dbReference>
<dbReference type="InterPro" id="IPR018303">
    <property type="entry name" value="ATPase_P-typ_P_site"/>
</dbReference>
<dbReference type="SUPFAM" id="SSF81660">
    <property type="entry name" value="Metal cation-transporting ATPase, ATP-binding domain N"/>
    <property type="match status" value="1"/>
</dbReference>
<feature type="transmembrane region" description="Helical" evidence="6">
    <location>
        <begin position="58"/>
        <end position="81"/>
    </location>
</feature>
<dbReference type="Pfam" id="PF00702">
    <property type="entry name" value="Hydrolase"/>
    <property type="match status" value="1"/>
</dbReference>
<feature type="non-terminal residue" evidence="7">
    <location>
        <position position="221"/>
    </location>
</feature>
<evidence type="ECO:0000256" key="5">
    <source>
        <dbReference type="ARBA" id="ARBA00023136"/>
    </source>
</evidence>
<sequence length="221" mass="22761">RVGADTQLARMAKLVEEAQTGKAQVQRLADRVSGIFVPIVIALAVATLGFWLGTGGGASAAFTAAVAVLIIACPCALGLATPTALLVGTGRGAQLGILIRGPEVLESTRTVDTVVLDKTGTVTEGRMTLTGVHPAEGEGHDEVLRLAGALEHASEHPIARAVARAATERVGELPTPEDFANVEGLGVQGIVDGHAVVVGRPRLLADWAQHLPAELERAVET</sequence>